<evidence type="ECO:0000256" key="2">
    <source>
        <dbReference type="SAM" id="Phobius"/>
    </source>
</evidence>
<gene>
    <name evidence="3" type="ORF">SLS58_004461</name>
</gene>
<dbReference type="PRINTS" id="PR00081">
    <property type="entry name" value="GDHRDH"/>
</dbReference>
<feature type="transmembrane region" description="Helical" evidence="2">
    <location>
        <begin position="12"/>
        <end position="35"/>
    </location>
</feature>
<keyword evidence="4" id="KW-1185">Reference proteome</keyword>
<dbReference type="InterPro" id="IPR002347">
    <property type="entry name" value="SDR_fam"/>
</dbReference>
<keyword evidence="2" id="KW-0812">Transmembrane</keyword>
<dbReference type="Pfam" id="PF00106">
    <property type="entry name" value="adh_short"/>
    <property type="match status" value="1"/>
</dbReference>
<accession>A0ABR3TTX7</accession>
<evidence type="ECO:0000256" key="1">
    <source>
        <dbReference type="ARBA" id="ARBA00006484"/>
    </source>
</evidence>
<protein>
    <submittedName>
        <fullName evidence="3">Uncharacterized protein</fullName>
    </submittedName>
</protein>
<dbReference type="Pfam" id="PF13561">
    <property type="entry name" value="adh_short_C2"/>
    <property type="match status" value="1"/>
</dbReference>
<name>A0ABR3TTX7_9PEZI</name>
<keyword evidence="2" id="KW-0472">Membrane</keyword>
<dbReference type="SUPFAM" id="SSF51735">
    <property type="entry name" value="NAD(P)-binding Rossmann-fold domains"/>
    <property type="match status" value="1"/>
</dbReference>
<comment type="caution">
    <text evidence="3">The sequence shown here is derived from an EMBL/GenBank/DDBJ whole genome shotgun (WGS) entry which is preliminary data.</text>
</comment>
<comment type="similarity">
    <text evidence="1">Belongs to the short-chain dehydrogenases/reductases (SDR) family.</text>
</comment>
<dbReference type="PANTHER" id="PTHR42760">
    <property type="entry name" value="SHORT-CHAIN DEHYDROGENASES/REDUCTASES FAMILY MEMBER"/>
    <property type="match status" value="1"/>
</dbReference>
<dbReference type="CDD" id="cd05233">
    <property type="entry name" value="SDR_c"/>
    <property type="match status" value="1"/>
</dbReference>
<sequence>MPPPPPPSPSPFTNAVIAITGAGSGIGLATAHLLAARGCRALSLADINGGALAAAEAALRALHPSARILAARLDVRDRAAVAAWIGATTRELGPLTGAANVAGIINEGLNVRDVEETPDAEWERVLGKEEADQASLDSGVINTPLAGLDGSNAEEGQQEWNKLAPLGRPGQPEEVAEVIAWLLSDNSSYITGMVHEVDGGILA</sequence>
<dbReference type="InterPro" id="IPR036291">
    <property type="entry name" value="NAD(P)-bd_dom_sf"/>
</dbReference>
<organism evidence="3 4">
    <name type="scientific">Diplodia intermedia</name>
    <dbReference type="NCBI Taxonomy" id="856260"/>
    <lineage>
        <taxon>Eukaryota</taxon>
        <taxon>Fungi</taxon>
        <taxon>Dikarya</taxon>
        <taxon>Ascomycota</taxon>
        <taxon>Pezizomycotina</taxon>
        <taxon>Dothideomycetes</taxon>
        <taxon>Dothideomycetes incertae sedis</taxon>
        <taxon>Botryosphaeriales</taxon>
        <taxon>Botryosphaeriaceae</taxon>
        <taxon>Diplodia</taxon>
    </lineage>
</organism>
<evidence type="ECO:0000313" key="3">
    <source>
        <dbReference type="EMBL" id="KAL1644181.1"/>
    </source>
</evidence>
<keyword evidence="2" id="KW-1133">Transmembrane helix</keyword>
<dbReference type="EMBL" id="JAKEKT020000024">
    <property type="protein sequence ID" value="KAL1644181.1"/>
    <property type="molecule type" value="Genomic_DNA"/>
</dbReference>
<dbReference type="Gene3D" id="3.40.50.720">
    <property type="entry name" value="NAD(P)-binding Rossmann-like Domain"/>
    <property type="match status" value="2"/>
</dbReference>
<dbReference type="PANTHER" id="PTHR42760:SF45">
    <property type="entry name" value="SHORT CHAIN DEHYDROGENASE_REDUCTASE FAMILY PROTEIN, PUTATIVE (AFU_ORTHOLOGUE AFUA_3G09150)-RELATED"/>
    <property type="match status" value="1"/>
</dbReference>
<dbReference type="Proteomes" id="UP001521184">
    <property type="component" value="Unassembled WGS sequence"/>
</dbReference>
<proteinExistence type="inferred from homology"/>
<evidence type="ECO:0000313" key="4">
    <source>
        <dbReference type="Proteomes" id="UP001521184"/>
    </source>
</evidence>
<reference evidence="3 4" key="1">
    <citation type="journal article" date="2023" name="Plant Dis.">
        <title>First Report of Diplodia intermedia Causing Canker and Dieback Diseases on Apple Trees in Canada.</title>
        <authorList>
            <person name="Ellouze W."/>
            <person name="Ilyukhin E."/>
            <person name="Sulman M."/>
            <person name="Ali S."/>
        </authorList>
    </citation>
    <scope>NUCLEOTIDE SEQUENCE [LARGE SCALE GENOMIC DNA]</scope>
    <source>
        <strain evidence="3 4">M45-28</strain>
    </source>
</reference>